<gene>
    <name evidence="1" type="ORF">BJP36_35315</name>
</gene>
<proteinExistence type="predicted"/>
<sequence length="60" mass="6353">MILICAESDLSSLAFPQPKHSAVSYQLIGPMRRSLCHTVLMQSASGGNPQDQAAPQVACP</sequence>
<name>A0A1D9G9W6_MOOP1</name>
<evidence type="ECO:0000313" key="2">
    <source>
        <dbReference type="Proteomes" id="UP000176944"/>
    </source>
</evidence>
<dbReference type="AlphaFoldDB" id="A0A1D9G9W6"/>
<accession>A0A1D9G9W6</accession>
<dbReference type="Proteomes" id="UP000176944">
    <property type="component" value="Chromosome"/>
</dbReference>
<evidence type="ECO:0000313" key="1">
    <source>
        <dbReference type="EMBL" id="AOY84417.1"/>
    </source>
</evidence>
<reference evidence="2" key="1">
    <citation type="submission" date="2016-10" db="EMBL/GenBank/DDBJ databases">
        <title>Comparative genomics uncovers the prolific and rare metabolic potential of the cyanobacterial genus Moorea.</title>
        <authorList>
            <person name="Leao T."/>
            <person name="Castelao G."/>
            <person name="Korobeynikov A."/>
            <person name="Monroe E.A."/>
            <person name="Podell S."/>
            <person name="Glukhov E."/>
            <person name="Allen E."/>
            <person name="Gerwick W.H."/>
            <person name="Gerwick L."/>
        </authorList>
    </citation>
    <scope>NUCLEOTIDE SEQUENCE [LARGE SCALE GENOMIC DNA]</scope>
    <source>
        <strain evidence="2">JHB</strain>
    </source>
</reference>
<protein>
    <submittedName>
        <fullName evidence="1">Uncharacterized protein</fullName>
    </submittedName>
</protein>
<dbReference type="EMBL" id="CP017708">
    <property type="protein sequence ID" value="AOY84417.1"/>
    <property type="molecule type" value="Genomic_DNA"/>
</dbReference>
<organism evidence="1 2">
    <name type="scientific">Moorena producens (strain JHB)</name>
    <dbReference type="NCBI Taxonomy" id="1454205"/>
    <lineage>
        <taxon>Bacteria</taxon>
        <taxon>Bacillati</taxon>
        <taxon>Cyanobacteriota</taxon>
        <taxon>Cyanophyceae</taxon>
        <taxon>Coleofasciculales</taxon>
        <taxon>Coleofasciculaceae</taxon>
        <taxon>Moorena</taxon>
    </lineage>
</organism>